<name>A0A2G7I2B6_STAEP</name>
<dbReference type="NCBIfam" id="TIGR00331">
    <property type="entry name" value="hrcA"/>
    <property type="match status" value="1"/>
</dbReference>
<dbReference type="OMA" id="GPKRMDY"/>
<keyword evidence="1 5" id="KW-0678">Repressor</keyword>
<dbReference type="Gene3D" id="3.30.390.60">
    <property type="entry name" value="Heat-inducible transcription repressor hrca homolog, domain 3"/>
    <property type="match status" value="1"/>
</dbReference>
<dbReference type="GeneID" id="50018615"/>
<evidence type="ECO:0000256" key="2">
    <source>
        <dbReference type="ARBA" id="ARBA00023015"/>
    </source>
</evidence>
<evidence type="ECO:0000313" key="10">
    <source>
        <dbReference type="Proteomes" id="UP000228502"/>
    </source>
</evidence>
<dbReference type="InterPro" id="IPR036390">
    <property type="entry name" value="WH_DNA-bd_sf"/>
</dbReference>
<evidence type="ECO:0000256" key="1">
    <source>
        <dbReference type="ARBA" id="ARBA00022491"/>
    </source>
</evidence>
<evidence type="ECO:0000256" key="4">
    <source>
        <dbReference type="ARBA" id="ARBA00023163"/>
    </source>
</evidence>
<dbReference type="Proteomes" id="UP000622362">
    <property type="component" value="Unassembled WGS sequence"/>
</dbReference>
<dbReference type="GO" id="GO:0045892">
    <property type="term" value="P:negative regulation of DNA-templated transcription"/>
    <property type="evidence" value="ECO:0007669"/>
    <property type="project" value="UniProtKB-UniRule"/>
</dbReference>
<keyword evidence="2 5" id="KW-0805">Transcription regulation</keyword>
<reference evidence="7" key="2">
    <citation type="submission" date="2020-08" db="EMBL/GenBank/DDBJ databases">
        <title>Changes in the skin microbiome associated with squamous cell carcinoma in transplant recipients.</title>
        <authorList>
            <person name="Zaugg J."/>
            <person name="Krueger A."/>
            <person name="Lachner N."/>
        </authorList>
    </citation>
    <scope>NUCLEOTIDE SEQUENCE</scope>
    <source>
        <strain evidence="7">R5988</strain>
    </source>
</reference>
<dbReference type="PIRSF" id="PIRSF005485">
    <property type="entry name" value="HrcA"/>
    <property type="match status" value="1"/>
</dbReference>
<dbReference type="EMBL" id="JADPYN010000002">
    <property type="protein sequence ID" value="MBF9302764.1"/>
    <property type="molecule type" value="Genomic_DNA"/>
</dbReference>
<evidence type="ECO:0000313" key="7">
    <source>
        <dbReference type="EMBL" id="MBF2229017.1"/>
    </source>
</evidence>
<evidence type="ECO:0000259" key="6">
    <source>
        <dbReference type="Pfam" id="PF01628"/>
    </source>
</evidence>
<dbReference type="SMR" id="A0A2G7I2B6"/>
<dbReference type="Proteomes" id="UP000228502">
    <property type="component" value="Unassembled WGS sequence"/>
</dbReference>
<dbReference type="HAMAP" id="MF_00081">
    <property type="entry name" value="HrcA"/>
    <property type="match status" value="1"/>
</dbReference>
<dbReference type="RefSeq" id="WP_001831038.1">
    <property type="nucleotide sequence ID" value="NZ_AP019721.1"/>
</dbReference>
<evidence type="ECO:0000313" key="9">
    <source>
        <dbReference type="EMBL" id="PIH11500.1"/>
    </source>
</evidence>
<dbReference type="Gene3D" id="3.30.450.40">
    <property type="match status" value="1"/>
</dbReference>
<dbReference type="InterPro" id="IPR029016">
    <property type="entry name" value="GAF-like_dom_sf"/>
</dbReference>
<dbReference type="Gene3D" id="1.10.10.10">
    <property type="entry name" value="Winged helix-like DNA-binding domain superfamily/Winged helix DNA-binding domain"/>
    <property type="match status" value="1"/>
</dbReference>
<dbReference type="EMBL" id="JACGQI010000001">
    <property type="protein sequence ID" value="MBF2229017.1"/>
    <property type="molecule type" value="Genomic_DNA"/>
</dbReference>
<dbReference type="InterPro" id="IPR023120">
    <property type="entry name" value="WHTH_transcript_rep_HrcA_IDD"/>
</dbReference>
<organism evidence="7 11">
    <name type="scientific">Staphylococcus epidermidis</name>
    <dbReference type="NCBI Taxonomy" id="1282"/>
    <lineage>
        <taxon>Bacteria</taxon>
        <taxon>Bacillati</taxon>
        <taxon>Bacillota</taxon>
        <taxon>Bacilli</taxon>
        <taxon>Bacillales</taxon>
        <taxon>Staphylococcaceae</taxon>
        <taxon>Staphylococcus</taxon>
    </lineage>
</organism>
<gene>
    <name evidence="5 7" type="primary">hrcA</name>
    <name evidence="9" type="ORF">CTJ08_01265</name>
    <name evidence="7" type="ORF">H3963_00890</name>
    <name evidence="8" type="ORF">I3V53_01500</name>
</gene>
<dbReference type="GO" id="GO:0003677">
    <property type="term" value="F:DNA binding"/>
    <property type="evidence" value="ECO:0007669"/>
    <property type="project" value="InterPro"/>
</dbReference>
<comment type="similarity">
    <text evidence="5">Belongs to the HrcA family.</text>
</comment>
<sequence length="325" mass="37204">MITKRQLSILNAIVEDYVDFGQPIGSKTLIHRHHLDVSPATIRNEMKQLEEMHFIEKTHTSSGRVPSESGIRYYVNRLLEQTSHQSQNKIQRLNQLLIENHYDSSTALTNFAHELSMKSQYATLVVRPNHKQDVINDIHLIRANNHLIILVMVFSSGHVENIHFVSHAQLNNINLNKIANFLTEHFSFNRKVLTQNIESYFSQKEELLLANEVVEMINLQIGNQSNSIYMGGKVKLIDALNESNVSSIQPILQYIESNKITELLEDISTSQINVRIGKEIDDSLSDISIVTSQYHFDESLKGQIAVIGPTAMHYQNVIQLLNRIW</sequence>
<reference evidence="8" key="3">
    <citation type="submission" date="2020-11" db="EMBL/GenBank/DDBJ databases">
        <title>Molecular epidemiology and genomic profiles of multidrug-resistant bacteria collected from clinical sources in South Africa.</title>
        <authorList>
            <person name="Asante J."/>
            <person name="Amoako D.G."/>
        </authorList>
    </citation>
    <scope>NUCLEOTIDE SEQUENCE</scope>
    <source>
        <strain evidence="8">C68</strain>
    </source>
</reference>
<dbReference type="InterPro" id="IPR036388">
    <property type="entry name" value="WH-like_DNA-bd_sf"/>
</dbReference>
<accession>A0A2G7I2B6</accession>
<dbReference type="Pfam" id="PF01628">
    <property type="entry name" value="HrcA"/>
    <property type="match status" value="1"/>
</dbReference>
<keyword evidence="4 5" id="KW-0804">Transcription</keyword>
<dbReference type="InterPro" id="IPR021153">
    <property type="entry name" value="HrcA_C"/>
</dbReference>
<dbReference type="EMBL" id="PEJG01000001">
    <property type="protein sequence ID" value="PIH11500.1"/>
    <property type="molecule type" value="Genomic_DNA"/>
</dbReference>
<evidence type="ECO:0000313" key="8">
    <source>
        <dbReference type="EMBL" id="MBF9302764.1"/>
    </source>
</evidence>
<evidence type="ECO:0000256" key="5">
    <source>
        <dbReference type="HAMAP-Rule" id="MF_00081"/>
    </source>
</evidence>
<comment type="caution">
    <text evidence="7">The sequence shown here is derived from an EMBL/GenBank/DDBJ whole genome shotgun (WGS) entry which is preliminary data.</text>
</comment>
<dbReference type="Proteomes" id="UP000648077">
    <property type="component" value="Unassembled WGS sequence"/>
</dbReference>
<dbReference type="InterPro" id="IPR002571">
    <property type="entry name" value="HrcA"/>
</dbReference>
<comment type="function">
    <text evidence="5">Negative regulator of class I heat shock genes (grpE-dnaK-dnaJ and groELS operons). Prevents heat-shock induction of these operons.</text>
</comment>
<dbReference type="PANTHER" id="PTHR34824">
    <property type="entry name" value="HEAT-INDUCIBLE TRANSCRIPTION REPRESSOR HRCA"/>
    <property type="match status" value="1"/>
</dbReference>
<dbReference type="SUPFAM" id="SSF46785">
    <property type="entry name" value="Winged helix' DNA-binding domain"/>
    <property type="match status" value="1"/>
</dbReference>
<feature type="domain" description="Heat-inducible transcription repressor HrcA C-terminal" evidence="6">
    <location>
        <begin position="107"/>
        <end position="318"/>
    </location>
</feature>
<dbReference type="PANTHER" id="PTHR34824:SF1">
    <property type="entry name" value="HEAT-INDUCIBLE TRANSCRIPTION REPRESSOR HRCA"/>
    <property type="match status" value="1"/>
</dbReference>
<dbReference type="SUPFAM" id="SSF55781">
    <property type="entry name" value="GAF domain-like"/>
    <property type="match status" value="1"/>
</dbReference>
<keyword evidence="3 5" id="KW-0346">Stress response</keyword>
<reference evidence="9 10" key="1">
    <citation type="submission" date="2017-10" db="EMBL/GenBank/DDBJ databases">
        <title>genome sequences of Staph epi in chlorhexidine trial.</title>
        <authorList>
            <person name="Greninger A.L."/>
            <person name="Addetia A."/>
            <person name="Qin X."/>
            <person name="Zerr D."/>
        </authorList>
    </citation>
    <scope>NUCLEOTIDE SEQUENCE [LARGE SCALE GENOMIC DNA]</scope>
    <source>
        <strain evidence="9 10">SCH-17</strain>
    </source>
</reference>
<evidence type="ECO:0000256" key="3">
    <source>
        <dbReference type="ARBA" id="ARBA00023016"/>
    </source>
</evidence>
<protein>
    <recommendedName>
        <fullName evidence="5">Heat-inducible transcription repressor HrcA</fullName>
    </recommendedName>
</protein>
<dbReference type="OrthoDB" id="9783139at2"/>
<proteinExistence type="inferred from homology"/>
<dbReference type="AlphaFoldDB" id="A0A2G7I2B6"/>
<evidence type="ECO:0000313" key="11">
    <source>
        <dbReference type="Proteomes" id="UP000648077"/>
    </source>
</evidence>